<dbReference type="Pfam" id="PF02230">
    <property type="entry name" value="Abhydrolase_2"/>
    <property type="match status" value="1"/>
</dbReference>
<dbReference type="GO" id="GO:0001671">
    <property type="term" value="F:ATPase activator activity"/>
    <property type="evidence" value="ECO:0007669"/>
    <property type="project" value="InterPro"/>
</dbReference>
<dbReference type="InterPro" id="IPR036338">
    <property type="entry name" value="Aha1"/>
</dbReference>
<evidence type="ECO:0000256" key="4">
    <source>
        <dbReference type="ARBA" id="ARBA00023186"/>
    </source>
</evidence>
<sequence>MAKLGEGDQRWIVKEREDGRNCNNWHWTSKDVSKNTKEELIRCLEACTFEPPIALARVKSAEVTGEASINNRKGKIFLIYDLEVKLKWEASDGEGGEACKGSMKLPDVSATMLDDLDCEFTCKSSGGVATAMRKQGVAAEEEGEDKLPPALEAALRGLRQEPEAQREALHHSRCAVETLDLAFNRLSDAGVHVLCRAVASGCAMELSSLRLGGNKLSPAGLALGQPDLLVDLKPQLKDARSMCQVGNVYPGSPAATAGLRTGDSIIAFGPLLHAGFRGVSESIVPAVKASVGRPIDVVVVRMGEGAQVQQLALTLTPQTWSGGGLLGCILKRQDEGDKQNGSTAFMTSTRSQSRKGRQPSRACKVGAGFWAYDESSPVVPRDIIFGPLKGDRATGAVIWLHGLDDTPESWAMRLEPERRRHPRWKWVHLRAPERPITCYEKMRHPAWGDFLDSGAVRVGSRDYETRDPKGWYAESVARVHRAIEALAAEGVPPSRTALVGFSQGGALAAEAALTLGARLAGWGLLAGWLTPRARAALVRSAKTGGLAGSRVLISHSSGDEQVLFECATLAGQKLSKAGARVQFAQLAGVMHVAGEAQMRKSALTFLEEVLDGTRAPAAEAPADYLPAAPPACSMPQRAAAALPSAAAAGRRKGIAKPKNTKPCPACVGRHRAHTCEKRRR</sequence>
<dbReference type="SMART" id="SM00368">
    <property type="entry name" value="LRR_RI"/>
    <property type="match status" value="2"/>
</dbReference>
<feature type="domain" description="Activator of Hsp90 ATPase AHSA1-like N-terminal" evidence="6">
    <location>
        <begin position="29"/>
        <end position="164"/>
    </location>
</feature>
<dbReference type="eggNOG" id="KOG2936">
    <property type="taxonomic scope" value="Eukaryota"/>
</dbReference>
<dbReference type="SUPFAM" id="SSF53474">
    <property type="entry name" value="alpha/beta-Hydrolases"/>
    <property type="match status" value="1"/>
</dbReference>
<dbReference type="InterPro" id="IPR003140">
    <property type="entry name" value="PLipase/COase/thioEstase"/>
</dbReference>
<organism evidence="7 8">
    <name type="scientific">Emiliania huxleyi (strain CCMP1516)</name>
    <dbReference type="NCBI Taxonomy" id="280463"/>
    <lineage>
        <taxon>Eukaryota</taxon>
        <taxon>Haptista</taxon>
        <taxon>Haptophyta</taxon>
        <taxon>Prymnesiophyceae</taxon>
        <taxon>Isochrysidales</taxon>
        <taxon>Noelaerhabdaceae</taxon>
        <taxon>Emiliania</taxon>
    </lineage>
</organism>
<evidence type="ECO:0000313" key="7">
    <source>
        <dbReference type="EnsemblProtists" id="EOD38318"/>
    </source>
</evidence>
<evidence type="ECO:0000256" key="1">
    <source>
        <dbReference type="ARBA" id="ARBA00006499"/>
    </source>
</evidence>
<dbReference type="PANTHER" id="PTHR10655:SF17">
    <property type="entry name" value="LYSOPHOSPHOLIPASE-LIKE PROTEIN 1"/>
    <property type="match status" value="1"/>
</dbReference>
<dbReference type="HOGENOM" id="CLU_404635_0_0_1"/>
<dbReference type="PaxDb" id="2903-EOD38318"/>
<dbReference type="EnsemblProtists" id="EOD38318">
    <property type="protein sequence ID" value="EOD38318"/>
    <property type="gene ID" value="EMIHUDRAFT_224700"/>
</dbReference>
<dbReference type="GO" id="GO:0008474">
    <property type="term" value="F:palmitoyl-(protein) hydrolase activity"/>
    <property type="evidence" value="ECO:0007669"/>
    <property type="project" value="TreeGrafter"/>
</dbReference>
<reference evidence="8" key="1">
    <citation type="journal article" date="2013" name="Nature">
        <title>Pan genome of the phytoplankton Emiliania underpins its global distribution.</title>
        <authorList>
            <person name="Read B.A."/>
            <person name="Kegel J."/>
            <person name="Klute M.J."/>
            <person name="Kuo A."/>
            <person name="Lefebvre S.C."/>
            <person name="Maumus F."/>
            <person name="Mayer C."/>
            <person name="Miller J."/>
            <person name="Monier A."/>
            <person name="Salamov A."/>
            <person name="Young J."/>
            <person name="Aguilar M."/>
            <person name="Claverie J.M."/>
            <person name="Frickenhaus S."/>
            <person name="Gonzalez K."/>
            <person name="Herman E.K."/>
            <person name="Lin Y.C."/>
            <person name="Napier J."/>
            <person name="Ogata H."/>
            <person name="Sarno A.F."/>
            <person name="Shmutz J."/>
            <person name="Schroeder D."/>
            <person name="de Vargas C."/>
            <person name="Verret F."/>
            <person name="von Dassow P."/>
            <person name="Valentin K."/>
            <person name="Van de Peer Y."/>
            <person name="Wheeler G."/>
            <person name="Dacks J.B."/>
            <person name="Delwiche C.F."/>
            <person name="Dyhrman S.T."/>
            <person name="Glockner G."/>
            <person name="John U."/>
            <person name="Richards T."/>
            <person name="Worden A.Z."/>
            <person name="Zhang X."/>
            <person name="Grigoriev I.V."/>
            <person name="Allen A.E."/>
            <person name="Bidle K."/>
            <person name="Borodovsky M."/>
            <person name="Bowler C."/>
            <person name="Brownlee C."/>
            <person name="Cock J.M."/>
            <person name="Elias M."/>
            <person name="Gladyshev V.N."/>
            <person name="Groth M."/>
            <person name="Guda C."/>
            <person name="Hadaegh A."/>
            <person name="Iglesias-Rodriguez M.D."/>
            <person name="Jenkins J."/>
            <person name="Jones B.M."/>
            <person name="Lawson T."/>
            <person name="Leese F."/>
            <person name="Lindquist E."/>
            <person name="Lobanov A."/>
            <person name="Lomsadze A."/>
            <person name="Malik S.B."/>
            <person name="Marsh M.E."/>
            <person name="Mackinder L."/>
            <person name="Mock T."/>
            <person name="Mueller-Roeber B."/>
            <person name="Pagarete A."/>
            <person name="Parker M."/>
            <person name="Probert I."/>
            <person name="Quesneville H."/>
            <person name="Raines C."/>
            <person name="Rensing S.A."/>
            <person name="Riano-Pachon D.M."/>
            <person name="Richier S."/>
            <person name="Rokitta S."/>
            <person name="Shiraiwa Y."/>
            <person name="Soanes D.M."/>
            <person name="van der Giezen M."/>
            <person name="Wahlund T.M."/>
            <person name="Williams B."/>
            <person name="Wilson W."/>
            <person name="Wolfe G."/>
            <person name="Wurch L.L."/>
        </authorList>
    </citation>
    <scope>NUCLEOTIDE SEQUENCE</scope>
</reference>
<dbReference type="Proteomes" id="UP000013827">
    <property type="component" value="Unassembled WGS sequence"/>
</dbReference>
<dbReference type="FunFam" id="2.30.42.10:FF:000107">
    <property type="entry name" value="26S proteasome non-ATPase regulatory subunit 9"/>
    <property type="match status" value="1"/>
</dbReference>
<dbReference type="Pfam" id="PF09229">
    <property type="entry name" value="Aha1_N"/>
    <property type="match status" value="1"/>
</dbReference>
<dbReference type="GO" id="GO:0005737">
    <property type="term" value="C:cytoplasm"/>
    <property type="evidence" value="ECO:0007669"/>
    <property type="project" value="TreeGrafter"/>
</dbReference>
<feature type="compositionally biased region" description="Polar residues" evidence="5">
    <location>
        <begin position="339"/>
        <end position="351"/>
    </location>
</feature>
<evidence type="ECO:0000256" key="2">
    <source>
        <dbReference type="ARBA" id="ARBA00006817"/>
    </source>
</evidence>
<keyword evidence="4" id="KW-0143">Chaperone</keyword>
<evidence type="ECO:0000256" key="3">
    <source>
        <dbReference type="ARBA" id="ARBA00022801"/>
    </source>
</evidence>
<dbReference type="GeneID" id="17283588"/>
<evidence type="ECO:0000256" key="5">
    <source>
        <dbReference type="SAM" id="MobiDB-lite"/>
    </source>
</evidence>
<protein>
    <recommendedName>
        <fullName evidence="6">Activator of Hsp90 ATPase AHSA1-like N-terminal domain-containing protein</fullName>
    </recommendedName>
</protein>
<dbReference type="SMART" id="SM01000">
    <property type="entry name" value="Aha1_N"/>
    <property type="match status" value="1"/>
</dbReference>
<dbReference type="Gene3D" id="3.80.10.10">
    <property type="entry name" value="Ribonuclease Inhibitor"/>
    <property type="match status" value="1"/>
</dbReference>
<dbReference type="eggNOG" id="KOG2112">
    <property type="taxonomic scope" value="Eukaryota"/>
</dbReference>
<evidence type="ECO:0000259" key="6">
    <source>
        <dbReference type="SMART" id="SM01000"/>
    </source>
</evidence>
<dbReference type="InterPro" id="IPR032675">
    <property type="entry name" value="LRR_dom_sf"/>
</dbReference>
<keyword evidence="8" id="KW-1185">Reference proteome</keyword>
<reference evidence="7" key="2">
    <citation type="submission" date="2024-10" db="UniProtKB">
        <authorList>
            <consortium name="EnsemblProtists"/>
        </authorList>
    </citation>
    <scope>IDENTIFICATION</scope>
</reference>
<comment type="similarity">
    <text evidence="2">Belongs to the AHA1 family.</text>
</comment>
<dbReference type="InterPro" id="IPR015310">
    <property type="entry name" value="AHSA1-like_N"/>
</dbReference>
<dbReference type="PANTHER" id="PTHR10655">
    <property type="entry name" value="LYSOPHOSPHOLIPASE-RELATED"/>
    <property type="match status" value="1"/>
</dbReference>
<feature type="region of interest" description="Disordered" evidence="5">
    <location>
        <begin position="336"/>
        <end position="360"/>
    </location>
</feature>
<dbReference type="GO" id="GO:0051087">
    <property type="term" value="F:protein-folding chaperone binding"/>
    <property type="evidence" value="ECO:0007669"/>
    <property type="project" value="InterPro"/>
</dbReference>
<dbReference type="SUPFAM" id="SSF103111">
    <property type="entry name" value="Activator of Hsp90 ATPase, Aha1"/>
    <property type="match status" value="1"/>
</dbReference>
<dbReference type="AlphaFoldDB" id="A0A0D3KRD3"/>
<dbReference type="RefSeq" id="XP_005790747.1">
    <property type="nucleotide sequence ID" value="XM_005790690.1"/>
</dbReference>
<dbReference type="STRING" id="2903.R1DS52"/>
<dbReference type="InterPro" id="IPR050565">
    <property type="entry name" value="LYPA1-2/EST-like"/>
</dbReference>
<dbReference type="KEGG" id="ehx:EMIHUDRAFT_224700"/>
<keyword evidence="3" id="KW-0378">Hydrolase</keyword>
<name>A0A0D3KRD3_EMIH1</name>
<dbReference type="SUPFAM" id="SSF50156">
    <property type="entry name" value="PDZ domain-like"/>
    <property type="match status" value="1"/>
</dbReference>
<dbReference type="InterPro" id="IPR036034">
    <property type="entry name" value="PDZ_sf"/>
</dbReference>
<evidence type="ECO:0000313" key="8">
    <source>
        <dbReference type="Proteomes" id="UP000013827"/>
    </source>
</evidence>
<dbReference type="Gene3D" id="3.40.50.1820">
    <property type="entry name" value="alpha/beta hydrolase"/>
    <property type="match status" value="1"/>
</dbReference>
<dbReference type="InterPro" id="IPR029058">
    <property type="entry name" value="AB_hydrolase_fold"/>
</dbReference>
<comment type="similarity">
    <text evidence="1">Belongs to the AB hydrolase superfamily. AB hydrolase 2 family.</text>
</comment>
<accession>A0A0D3KRD3</accession>
<dbReference type="GO" id="GO:0052689">
    <property type="term" value="F:carboxylic ester hydrolase activity"/>
    <property type="evidence" value="ECO:0007669"/>
    <property type="project" value="TreeGrafter"/>
</dbReference>
<proteinExistence type="inferred from homology"/>
<dbReference type="Gene3D" id="2.30.42.10">
    <property type="match status" value="1"/>
</dbReference>
<dbReference type="Gene3D" id="3.15.10.20">
    <property type="entry name" value="Activator of Hsp90 ATPase Aha1, N-terminal domain"/>
    <property type="match status" value="1"/>
</dbReference>
<dbReference type="SUPFAM" id="SSF52047">
    <property type="entry name" value="RNI-like"/>
    <property type="match status" value="1"/>
</dbReference>